<accession>A0ACC2J638</accession>
<proteinExistence type="predicted"/>
<dbReference type="EMBL" id="JAPESX010000143">
    <property type="protein sequence ID" value="KAJ8122976.1"/>
    <property type="molecule type" value="Genomic_DNA"/>
</dbReference>
<evidence type="ECO:0000313" key="1">
    <source>
        <dbReference type="EMBL" id="KAJ8122976.1"/>
    </source>
</evidence>
<name>A0ACC2J638_9PEZI</name>
<sequence>MVNEIIPKYPAYKDKYLEAAHTWRLPFWDWAKNPRIPQMLRYERITITFGGEPEVEIDNPLYQFRMPNDKKMKVYGVGPIVNFDGGDPLEYGECIGTSRCPSKKELSGDAWAKGVAHDNEVDDNMLKHSSVTDESLFVLASGCIIGSNIDRLFAIWQSLNPDKWFETDIQRYFDQKIVGSGTLITNKTPLRPFHKDTTGTLWTPDDARDWFKLGYTYPELLSGKETPSQLLEMIHDNYGISRREALWLAQNADSLPPGVEIIQESEGVKDGVKMYDYALSIKYSKFALGGSPFNIEVFLQPKDGEKTYRTEDFVTNVFNFSQSPENADGVEVCSNCRDGQDQNVQVTAYVPVTSYLLKMFKEKQLTSLEPLVVEEVLSRMYWRVVDIGGKPIDEEKWKDTMGLKIGVSQTQMKYSPDPSKLPEFKPPKFIERLGTGLAGSSPPAGVVGNNITVAKINKLSKEVSAGGSIVFSSPSMNQNPPGDYGTGIALLNWDPNSKADPLDTENYDILISMVIKSRSKAVQCNHKLAGKGYDVISTFKPSPWFSDRPKIRVDIKDDQFEIYVDGRKEYSYKRTIKKNVTHVHYYSTSRRVEPVMAREITANTYESTANVS</sequence>
<dbReference type="Proteomes" id="UP001153334">
    <property type="component" value="Unassembled WGS sequence"/>
</dbReference>
<reference evidence="1" key="1">
    <citation type="submission" date="2022-11" db="EMBL/GenBank/DDBJ databases">
        <title>Genome Sequence of Nemania bipapillata.</title>
        <authorList>
            <person name="Buettner E."/>
        </authorList>
    </citation>
    <scope>NUCLEOTIDE SEQUENCE</scope>
    <source>
        <strain evidence="1">CP14</strain>
    </source>
</reference>
<protein>
    <submittedName>
        <fullName evidence="1">Uncharacterized protein</fullName>
    </submittedName>
</protein>
<keyword evidence="2" id="KW-1185">Reference proteome</keyword>
<gene>
    <name evidence="1" type="ORF">ONZ43_g967</name>
</gene>
<evidence type="ECO:0000313" key="2">
    <source>
        <dbReference type="Proteomes" id="UP001153334"/>
    </source>
</evidence>
<comment type="caution">
    <text evidence="1">The sequence shown here is derived from an EMBL/GenBank/DDBJ whole genome shotgun (WGS) entry which is preliminary data.</text>
</comment>
<organism evidence="1 2">
    <name type="scientific">Nemania bipapillata</name>
    <dbReference type="NCBI Taxonomy" id="110536"/>
    <lineage>
        <taxon>Eukaryota</taxon>
        <taxon>Fungi</taxon>
        <taxon>Dikarya</taxon>
        <taxon>Ascomycota</taxon>
        <taxon>Pezizomycotina</taxon>
        <taxon>Sordariomycetes</taxon>
        <taxon>Xylariomycetidae</taxon>
        <taxon>Xylariales</taxon>
        <taxon>Xylariaceae</taxon>
        <taxon>Nemania</taxon>
    </lineage>
</organism>